<dbReference type="EMBL" id="JACFXU010000018">
    <property type="protein sequence ID" value="MBA6414352.1"/>
    <property type="molecule type" value="Genomic_DNA"/>
</dbReference>
<keyword evidence="3" id="KW-0862">Zinc</keyword>
<organism evidence="5 6">
    <name type="scientific">Sediminihaliea albiluteola</name>
    <dbReference type="NCBI Taxonomy" id="2758564"/>
    <lineage>
        <taxon>Bacteria</taxon>
        <taxon>Pseudomonadati</taxon>
        <taxon>Pseudomonadota</taxon>
        <taxon>Gammaproteobacteria</taxon>
        <taxon>Cellvibrionales</taxon>
        <taxon>Halieaceae</taxon>
        <taxon>Sediminihaliea</taxon>
    </lineage>
</organism>
<feature type="domain" description="RanBP2-type" evidence="4">
    <location>
        <begin position="79"/>
        <end position="98"/>
    </location>
</feature>
<evidence type="ECO:0000256" key="2">
    <source>
        <dbReference type="ARBA" id="ARBA00022771"/>
    </source>
</evidence>
<dbReference type="Proteomes" id="UP000539350">
    <property type="component" value="Unassembled WGS sequence"/>
</dbReference>
<protein>
    <submittedName>
        <fullName evidence="5">DUF2007 domain-containing protein</fullName>
    </submittedName>
</protein>
<sequence length="109" mass="12317">MTMRLLYSHPQLVVVTQMRSLLEQAGIQSELRNEYAAGAIGELAPIDAWPELWVGTEDDAKRGAEVLKQFQQQLDLPDWHCEHCHSDNPASFDWCWHCGAAAAEQKPDN</sequence>
<dbReference type="RefSeq" id="WP_182175372.1">
    <property type="nucleotide sequence ID" value="NZ_JACFXU010000018.1"/>
</dbReference>
<evidence type="ECO:0000256" key="3">
    <source>
        <dbReference type="ARBA" id="ARBA00022833"/>
    </source>
</evidence>
<accession>A0A7W2YKR3</accession>
<proteinExistence type="predicted"/>
<dbReference type="InterPro" id="IPR018551">
    <property type="entry name" value="DUF2007"/>
</dbReference>
<keyword evidence="1" id="KW-0479">Metal-binding</keyword>
<comment type="caution">
    <text evidence="5">The sequence shown here is derived from an EMBL/GenBank/DDBJ whole genome shotgun (WGS) entry which is preliminary data.</text>
</comment>
<dbReference type="InterPro" id="IPR055999">
    <property type="entry name" value="DUF7577"/>
</dbReference>
<reference evidence="5 6" key="1">
    <citation type="submission" date="2020-07" db="EMBL/GenBank/DDBJ databases">
        <title>Halieaceae bacterium, F7430, whole genome shotgun sequencing project.</title>
        <authorList>
            <person name="Jiang S."/>
            <person name="Liu Z.W."/>
            <person name="Du Z.J."/>
        </authorList>
    </citation>
    <scope>NUCLEOTIDE SEQUENCE [LARGE SCALE GENOMIC DNA]</scope>
    <source>
        <strain evidence="5 6">F7430</strain>
    </source>
</reference>
<evidence type="ECO:0000313" key="6">
    <source>
        <dbReference type="Proteomes" id="UP000539350"/>
    </source>
</evidence>
<gene>
    <name evidence="5" type="ORF">H2508_14645</name>
</gene>
<evidence type="ECO:0000313" key="5">
    <source>
        <dbReference type="EMBL" id="MBA6414352.1"/>
    </source>
</evidence>
<evidence type="ECO:0000259" key="4">
    <source>
        <dbReference type="PROSITE" id="PS01358"/>
    </source>
</evidence>
<dbReference type="AlphaFoldDB" id="A0A7W2YKR3"/>
<name>A0A7W2YKR3_9GAMM</name>
<dbReference type="GO" id="GO:0008270">
    <property type="term" value="F:zinc ion binding"/>
    <property type="evidence" value="ECO:0007669"/>
    <property type="project" value="UniProtKB-KW"/>
</dbReference>
<dbReference type="InterPro" id="IPR001876">
    <property type="entry name" value="Znf_RanBP2"/>
</dbReference>
<dbReference type="PROSITE" id="PS01358">
    <property type="entry name" value="ZF_RANBP2_1"/>
    <property type="match status" value="1"/>
</dbReference>
<evidence type="ECO:0000256" key="1">
    <source>
        <dbReference type="ARBA" id="ARBA00022723"/>
    </source>
</evidence>
<keyword evidence="2" id="KW-0863">Zinc-finger</keyword>
<dbReference type="Pfam" id="PF09413">
    <property type="entry name" value="DUF2007"/>
    <property type="match status" value="1"/>
</dbReference>
<keyword evidence="6" id="KW-1185">Reference proteome</keyword>
<dbReference type="Pfam" id="PF24463">
    <property type="entry name" value="DUF7577"/>
    <property type="match status" value="1"/>
</dbReference>